<dbReference type="Proteomes" id="UP001222118">
    <property type="component" value="Chromosome"/>
</dbReference>
<evidence type="ECO:0000313" key="1">
    <source>
        <dbReference type="EMBL" id="WDR07311.1"/>
    </source>
</evidence>
<reference evidence="1 2" key="1">
    <citation type="submission" date="2023-02" db="EMBL/GenBank/DDBJ databases">
        <title>Devosia chondri sp. nov., isolated from the phycosphere of marine algae.</title>
        <authorList>
            <person name="Kim J.M."/>
            <person name="Lee J.K."/>
            <person name="Choi B.J."/>
            <person name="Bayburt H."/>
            <person name="Jeon C.O."/>
        </authorList>
    </citation>
    <scope>NUCLEOTIDE SEQUENCE [LARGE SCALE GENOMIC DNA]</scope>
    <source>
        <strain evidence="1 2">G2-5</strain>
    </source>
</reference>
<sequence>MSDVGNTDLVSARLIAVDDLEAPVSNLKCASYAALEYLDNIRPLIIDRDGHKYVKIEMTMVEWEVLQFYADNLFSRAEQIDALLGEAVEAQLKRRETRKKGEPASTSEGHS</sequence>
<organism evidence="1 2">
    <name type="scientific">Devosia rhodophyticola</name>
    <dbReference type="NCBI Taxonomy" id="3026423"/>
    <lineage>
        <taxon>Bacteria</taxon>
        <taxon>Pseudomonadati</taxon>
        <taxon>Pseudomonadota</taxon>
        <taxon>Alphaproteobacteria</taxon>
        <taxon>Hyphomicrobiales</taxon>
        <taxon>Devosiaceae</taxon>
        <taxon>Devosia</taxon>
    </lineage>
</organism>
<keyword evidence="2" id="KW-1185">Reference proteome</keyword>
<gene>
    <name evidence="1" type="ORF">PSQ90_07800</name>
</gene>
<protein>
    <submittedName>
        <fullName evidence="1">Uncharacterized protein</fullName>
    </submittedName>
</protein>
<accession>A0ABY7Z108</accession>
<dbReference type="RefSeq" id="WP_282212824.1">
    <property type="nucleotide sequence ID" value="NZ_CP118247.1"/>
</dbReference>
<name>A0ABY7Z108_9HYPH</name>
<proteinExistence type="predicted"/>
<dbReference type="EMBL" id="CP118247">
    <property type="protein sequence ID" value="WDR07311.1"/>
    <property type="molecule type" value="Genomic_DNA"/>
</dbReference>
<evidence type="ECO:0000313" key="2">
    <source>
        <dbReference type="Proteomes" id="UP001222118"/>
    </source>
</evidence>